<protein>
    <recommendedName>
        <fullName evidence="1">Pyridoxamine 5'-phosphate oxidase N-terminal domain-containing protein</fullName>
    </recommendedName>
</protein>
<keyword evidence="3" id="KW-1185">Reference proteome</keyword>
<gene>
    <name evidence="2" type="ORF">GCM10010361_30960</name>
</gene>
<dbReference type="Gene3D" id="2.30.110.10">
    <property type="entry name" value="Electron Transport, Fmn-binding Protein, Chain A"/>
    <property type="match status" value="1"/>
</dbReference>
<dbReference type="Pfam" id="PF01243">
    <property type="entry name" value="PNPOx_N"/>
    <property type="match status" value="1"/>
</dbReference>
<sequence length="182" mass="19685">MSVSVEELCAVASHILRTTRYMTLGTASTAGVPMVTPLAHAWDDQDAFYWFSGAESVHSLNIERNPVVSIVVFDSHPSDGGGQGLYACGRAEALQGDALAEGCEIYYSRRYPDPAARSQRYRPPAQFRAPAPNRLYRARIESYSVLSPEGHPVHGETVSHRVAIPFRTGLLTGPAEEAAAGP</sequence>
<feature type="domain" description="Pyridoxamine 5'-phosphate oxidase N-terminal" evidence="1">
    <location>
        <begin position="15"/>
        <end position="125"/>
    </location>
</feature>
<proteinExistence type="predicted"/>
<dbReference type="Proteomes" id="UP001500909">
    <property type="component" value="Unassembled WGS sequence"/>
</dbReference>
<dbReference type="SUPFAM" id="SSF50475">
    <property type="entry name" value="FMN-binding split barrel"/>
    <property type="match status" value="1"/>
</dbReference>
<dbReference type="InterPro" id="IPR012349">
    <property type="entry name" value="Split_barrel_FMN-bd"/>
</dbReference>
<evidence type="ECO:0000313" key="2">
    <source>
        <dbReference type="EMBL" id="GAA0464801.1"/>
    </source>
</evidence>
<accession>A0ABP3JVB9</accession>
<reference evidence="3" key="1">
    <citation type="journal article" date="2019" name="Int. J. Syst. Evol. Microbiol.">
        <title>The Global Catalogue of Microorganisms (GCM) 10K type strain sequencing project: providing services to taxonomists for standard genome sequencing and annotation.</title>
        <authorList>
            <consortium name="The Broad Institute Genomics Platform"/>
            <consortium name="The Broad Institute Genome Sequencing Center for Infectious Disease"/>
            <person name="Wu L."/>
            <person name="Ma J."/>
        </authorList>
    </citation>
    <scope>NUCLEOTIDE SEQUENCE [LARGE SCALE GENOMIC DNA]</scope>
    <source>
        <strain evidence="3">JCM 4805</strain>
    </source>
</reference>
<organism evidence="2 3">
    <name type="scientific">Streptomyces olivaceiscleroticus</name>
    <dbReference type="NCBI Taxonomy" id="68245"/>
    <lineage>
        <taxon>Bacteria</taxon>
        <taxon>Bacillati</taxon>
        <taxon>Actinomycetota</taxon>
        <taxon>Actinomycetes</taxon>
        <taxon>Kitasatosporales</taxon>
        <taxon>Streptomycetaceae</taxon>
        <taxon>Streptomyces</taxon>
    </lineage>
</organism>
<dbReference type="InterPro" id="IPR011576">
    <property type="entry name" value="Pyridox_Oxase_N"/>
</dbReference>
<comment type="caution">
    <text evidence="2">The sequence shown here is derived from an EMBL/GenBank/DDBJ whole genome shotgun (WGS) entry which is preliminary data.</text>
</comment>
<evidence type="ECO:0000259" key="1">
    <source>
        <dbReference type="Pfam" id="PF01243"/>
    </source>
</evidence>
<evidence type="ECO:0000313" key="3">
    <source>
        <dbReference type="Proteomes" id="UP001500909"/>
    </source>
</evidence>
<dbReference type="EMBL" id="BAAABY010000023">
    <property type="protein sequence ID" value="GAA0464801.1"/>
    <property type="molecule type" value="Genomic_DNA"/>
</dbReference>
<name>A0ABP3JVB9_9ACTN</name>